<name>A0AAV3PN46_LITER</name>
<dbReference type="AlphaFoldDB" id="A0AAV3PN46"/>
<sequence>MEFESEEDVVEILKRRKVTQKLKIGKTRTRVKNKRIPKHVAPVSTEGVSLNSQDEEAKWKFGADVVPTVDNSGPYWPKLVREFICNLTKEICDPESDNYQKVTLRNLTFVFNPEIINDNFGRQNEGVTGERLELSAIVCCSSQGGSCGSDSTTHMTRVNETMEKTLYVLGSNKALNFGRVIFNHIMEHAKLKPIERQL</sequence>
<accession>A0AAV3PN46</accession>
<dbReference type="EMBL" id="BAABME010033327">
    <property type="protein sequence ID" value="GAA0152533.1"/>
    <property type="molecule type" value="Genomic_DNA"/>
</dbReference>
<evidence type="ECO:0000313" key="1">
    <source>
        <dbReference type="EMBL" id="GAA0152533.1"/>
    </source>
</evidence>
<gene>
    <name evidence="1" type="ORF">LIER_43183</name>
</gene>
<comment type="caution">
    <text evidence="1">The sequence shown here is derived from an EMBL/GenBank/DDBJ whole genome shotgun (WGS) entry which is preliminary data.</text>
</comment>
<reference evidence="1 2" key="1">
    <citation type="submission" date="2024-01" db="EMBL/GenBank/DDBJ databases">
        <title>The complete chloroplast genome sequence of Lithospermum erythrorhizon: insights into the phylogenetic relationship among Boraginaceae species and the maternal lineages of purple gromwells.</title>
        <authorList>
            <person name="Okada T."/>
            <person name="Watanabe K."/>
        </authorList>
    </citation>
    <scope>NUCLEOTIDE SEQUENCE [LARGE SCALE GENOMIC DNA]</scope>
</reference>
<proteinExistence type="predicted"/>
<evidence type="ECO:0000313" key="2">
    <source>
        <dbReference type="Proteomes" id="UP001454036"/>
    </source>
</evidence>
<keyword evidence="2" id="KW-1185">Reference proteome</keyword>
<organism evidence="1 2">
    <name type="scientific">Lithospermum erythrorhizon</name>
    <name type="common">Purple gromwell</name>
    <name type="synonym">Lithospermum officinale var. erythrorhizon</name>
    <dbReference type="NCBI Taxonomy" id="34254"/>
    <lineage>
        <taxon>Eukaryota</taxon>
        <taxon>Viridiplantae</taxon>
        <taxon>Streptophyta</taxon>
        <taxon>Embryophyta</taxon>
        <taxon>Tracheophyta</taxon>
        <taxon>Spermatophyta</taxon>
        <taxon>Magnoliopsida</taxon>
        <taxon>eudicotyledons</taxon>
        <taxon>Gunneridae</taxon>
        <taxon>Pentapetalae</taxon>
        <taxon>asterids</taxon>
        <taxon>lamiids</taxon>
        <taxon>Boraginales</taxon>
        <taxon>Boraginaceae</taxon>
        <taxon>Boraginoideae</taxon>
        <taxon>Lithospermeae</taxon>
        <taxon>Lithospermum</taxon>
    </lineage>
</organism>
<dbReference type="Proteomes" id="UP001454036">
    <property type="component" value="Unassembled WGS sequence"/>
</dbReference>
<protein>
    <submittedName>
        <fullName evidence="1">Uncharacterized protein</fullName>
    </submittedName>
</protein>